<gene>
    <name evidence="1" type="ORF">PoB_002495500</name>
</gene>
<accession>A0AAV3ZRR2</accession>
<evidence type="ECO:0000313" key="2">
    <source>
        <dbReference type="Proteomes" id="UP000735302"/>
    </source>
</evidence>
<dbReference type="AlphaFoldDB" id="A0AAV3ZRR2"/>
<organism evidence="1 2">
    <name type="scientific">Plakobranchus ocellatus</name>
    <dbReference type="NCBI Taxonomy" id="259542"/>
    <lineage>
        <taxon>Eukaryota</taxon>
        <taxon>Metazoa</taxon>
        <taxon>Spiralia</taxon>
        <taxon>Lophotrochozoa</taxon>
        <taxon>Mollusca</taxon>
        <taxon>Gastropoda</taxon>
        <taxon>Heterobranchia</taxon>
        <taxon>Euthyneura</taxon>
        <taxon>Panpulmonata</taxon>
        <taxon>Sacoglossa</taxon>
        <taxon>Placobranchoidea</taxon>
        <taxon>Plakobranchidae</taxon>
        <taxon>Plakobranchus</taxon>
    </lineage>
</organism>
<name>A0AAV3ZRR2_9GAST</name>
<comment type="caution">
    <text evidence="1">The sequence shown here is derived from an EMBL/GenBank/DDBJ whole genome shotgun (WGS) entry which is preliminary data.</text>
</comment>
<dbReference type="Proteomes" id="UP000735302">
    <property type="component" value="Unassembled WGS sequence"/>
</dbReference>
<dbReference type="EMBL" id="BLXT01002860">
    <property type="protein sequence ID" value="GFN98449.1"/>
    <property type="molecule type" value="Genomic_DNA"/>
</dbReference>
<reference evidence="1 2" key="1">
    <citation type="journal article" date="2021" name="Elife">
        <title>Chloroplast acquisition without the gene transfer in kleptoplastic sea slugs, Plakobranchus ocellatus.</title>
        <authorList>
            <person name="Maeda T."/>
            <person name="Takahashi S."/>
            <person name="Yoshida T."/>
            <person name="Shimamura S."/>
            <person name="Takaki Y."/>
            <person name="Nagai Y."/>
            <person name="Toyoda A."/>
            <person name="Suzuki Y."/>
            <person name="Arimoto A."/>
            <person name="Ishii H."/>
            <person name="Satoh N."/>
            <person name="Nishiyama T."/>
            <person name="Hasebe M."/>
            <person name="Maruyama T."/>
            <person name="Minagawa J."/>
            <person name="Obokata J."/>
            <person name="Shigenobu S."/>
        </authorList>
    </citation>
    <scope>NUCLEOTIDE SEQUENCE [LARGE SCALE GENOMIC DNA]</scope>
</reference>
<protein>
    <submittedName>
        <fullName evidence="1">Uncharacterized protein</fullName>
    </submittedName>
</protein>
<sequence>MPYRVVSAECTMFCLQPVCSSTLPQLLDYKCQVQDSVPAKPLSTGITLHSFFIAVELPNFLDAVAVAIAAYRRTRLLLAAPYSPGLEINFTPLQ</sequence>
<proteinExistence type="predicted"/>
<keyword evidence="2" id="KW-1185">Reference proteome</keyword>
<evidence type="ECO:0000313" key="1">
    <source>
        <dbReference type="EMBL" id="GFN98449.1"/>
    </source>
</evidence>